<comment type="subunit">
    <text evidence="6">Homotetramer.</text>
</comment>
<dbReference type="GO" id="GO:0110051">
    <property type="term" value="P:metabolite repair"/>
    <property type="evidence" value="ECO:0007669"/>
    <property type="project" value="TreeGrafter"/>
</dbReference>
<dbReference type="GO" id="GO:0052855">
    <property type="term" value="F:ADP-dependent NAD(P)H-hydrate dehydratase activity"/>
    <property type="evidence" value="ECO:0007669"/>
    <property type="project" value="UniProtKB-UniRule"/>
</dbReference>
<dbReference type="GO" id="GO:0016301">
    <property type="term" value="F:kinase activity"/>
    <property type="evidence" value="ECO:0007669"/>
    <property type="project" value="UniProtKB-KW"/>
</dbReference>
<evidence type="ECO:0000259" key="7">
    <source>
        <dbReference type="PROSITE" id="PS51383"/>
    </source>
</evidence>
<feature type="binding site" evidence="6">
    <location>
        <position position="110"/>
    </location>
    <ligand>
        <name>(6S)-NADPHX</name>
        <dbReference type="ChEBI" id="CHEBI:64076"/>
    </ligand>
</feature>
<evidence type="ECO:0000256" key="1">
    <source>
        <dbReference type="ARBA" id="ARBA00022741"/>
    </source>
</evidence>
<feature type="binding site" evidence="6">
    <location>
        <position position="164"/>
    </location>
    <ligand>
        <name>(6S)-NADPHX</name>
        <dbReference type="ChEBI" id="CHEBI:64076"/>
    </ligand>
</feature>
<dbReference type="Proteomes" id="UP000004105">
    <property type="component" value="Unassembled WGS sequence"/>
</dbReference>
<organism evidence="8 9">
    <name type="scientific">Neisseria bacilliformis ATCC BAA-1200</name>
    <dbReference type="NCBI Taxonomy" id="888742"/>
    <lineage>
        <taxon>Bacteria</taxon>
        <taxon>Pseudomonadati</taxon>
        <taxon>Pseudomonadota</taxon>
        <taxon>Betaproteobacteria</taxon>
        <taxon>Neisseriales</taxon>
        <taxon>Neisseriaceae</taxon>
        <taxon>Neisseria</taxon>
    </lineage>
</organism>
<dbReference type="InterPro" id="IPR029056">
    <property type="entry name" value="Ribokinase-like"/>
</dbReference>
<comment type="caution">
    <text evidence="8">The sequence shown here is derived from an EMBL/GenBank/DDBJ whole genome shotgun (WGS) entry which is preliminary data.</text>
</comment>
<keyword evidence="3 6" id="KW-0521">NADP</keyword>
<feature type="binding site" evidence="6">
    <location>
        <position position="230"/>
    </location>
    <ligand>
        <name>AMP</name>
        <dbReference type="ChEBI" id="CHEBI:456215"/>
    </ligand>
</feature>
<dbReference type="AlphaFoldDB" id="F2BAA7"/>
<keyword evidence="9" id="KW-1185">Reference proteome</keyword>
<dbReference type="STRING" id="267212.GCA_001063965_00614"/>
<accession>F2BAA7</accession>
<comment type="catalytic activity">
    <reaction evidence="6">
        <text>(6S)-NADHX + ADP = AMP + phosphate + NADH + H(+)</text>
        <dbReference type="Rhea" id="RHEA:32223"/>
        <dbReference type="ChEBI" id="CHEBI:15378"/>
        <dbReference type="ChEBI" id="CHEBI:43474"/>
        <dbReference type="ChEBI" id="CHEBI:57945"/>
        <dbReference type="ChEBI" id="CHEBI:64074"/>
        <dbReference type="ChEBI" id="CHEBI:456215"/>
        <dbReference type="ChEBI" id="CHEBI:456216"/>
        <dbReference type="EC" id="4.2.1.136"/>
    </reaction>
</comment>
<dbReference type="HOGENOM" id="CLU_024853_2_5_4"/>
<dbReference type="PROSITE" id="PS51383">
    <property type="entry name" value="YJEF_C_3"/>
    <property type="match status" value="1"/>
</dbReference>
<proteinExistence type="inferred from homology"/>
<keyword evidence="4 6" id="KW-0520">NAD</keyword>
<keyword evidence="8" id="KW-0418">Kinase</keyword>
<dbReference type="OrthoDB" id="9806925at2"/>
<feature type="domain" description="YjeF C-terminal" evidence="7">
    <location>
        <begin position="17"/>
        <end position="291"/>
    </location>
</feature>
<evidence type="ECO:0000313" key="9">
    <source>
        <dbReference type="Proteomes" id="UP000004105"/>
    </source>
</evidence>
<feature type="binding site" evidence="6">
    <location>
        <begin position="201"/>
        <end position="205"/>
    </location>
    <ligand>
        <name>AMP</name>
        <dbReference type="ChEBI" id="CHEBI:456215"/>
    </ligand>
</feature>
<evidence type="ECO:0000256" key="4">
    <source>
        <dbReference type="ARBA" id="ARBA00023027"/>
    </source>
</evidence>
<protein>
    <recommendedName>
        <fullName evidence="6">ADP-dependent (S)-NAD(P)H-hydrate dehydratase</fullName>
        <ecNumber evidence="6">4.2.1.136</ecNumber>
    </recommendedName>
    <alternativeName>
        <fullName evidence="6">ADP-dependent NAD(P)HX dehydratase</fullName>
    </alternativeName>
</protein>
<dbReference type="CDD" id="cd01171">
    <property type="entry name" value="YXKO-related"/>
    <property type="match status" value="1"/>
</dbReference>
<dbReference type="PROSITE" id="PS01050">
    <property type="entry name" value="YJEF_C_2"/>
    <property type="match status" value="1"/>
</dbReference>
<comment type="function">
    <text evidence="6">Catalyzes the dehydration of the S-form of NAD(P)HX at the expense of ADP, which is converted to AMP. Together with NAD(P)HX epimerase, which catalyzes the epimerization of the S- and R-forms, the enzyme allows the repair of both epimers of NAD(P)HX, a damaged form of NAD(P)H that is a result of enzymatic or heat-dependent hydration.</text>
</comment>
<reference evidence="8 9" key="1">
    <citation type="submission" date="2011-02" db="EMBL/GenBank/DDBJ databases">
        <authorList>
            <person name="Muzny D."/>
            <person name="Qin X."/>
            <person name="Deng J."/>
            <person name="Jiang H."/>
            <person name="Liu Y."/>
            <person name="Qu J."/>
            <person name="Song X.-Z."/>
            <person name="Zhang L."/>
            <person name="Thornton R."/>
            <person name="Coyle M."/>
            <person name="Francisco L."/>
            <person name="Jackson L."/>
            <person name="Javaid M."/>
            <person name="Korchina V."/>
            <person name="Kovar C."/>
            <person name="Mata R."/>
            <person name="Mathew T."/>
            <person name="Ngo R."/>
            <person name="Nguyen L."/>
            <person name="Nguyen N."/>
            <person name="Okwuonu G."/>
            <person name="Ongeri F."/>
            <person name="Pham C."/>
            <person name="Simmons D."/>
            <person name="Wilczek-Boney K."/>
            <person name="Hale W."/>
            <person name="Jakkamsetti A."/>
            <person name="Pham P."/>
            <person name="Ruth R."/>
            <person name="San Lucas F."/>
            <person name="Warren J."/>
            <person name="Zhang J."/>
            <person name="Zhao Z."/>
            <person name="Zhou C."/>
            <person name="Zhu D."/>
            <person name="Lee S."/>
            <person name="Bess C."/>
            <person name="Blankenburg K."/>
            <person name="Forbes L."/>
            <person name="Fu Q."/>
            <person name="Gubbala S."/>
            <person name="Hirani K."/>
            <person name="Jayaseelan J.C."/>
            <person name="Lara F."/>
            <person name="Munidasa M."/>
            <person name="Palculict T."/>
            <person name="Patil S."/>
            <person name="Pu L.-L."/>
            <person name="Saada N."/>
            <person name="Tang L."/>
            <person name="Weissenberger G."/>
            <person name="Zhu Y."/>
            <person name="Hemphill L."/>
            <person name="Shang Y."/>
            <person name="Youmans B."/>
            <person name="Ayvaz T."/>
            <person name="Ross M."/>
            <person name="Santibanez J."/>
            <person name="Aqrawi P."/>
            <person name="Gross S."/>
            <person name="Joshi V."/>
            <person name="Fowler G."/>
            <person name="Nazareth L."/>
            <person name="Reid J."/>
            <person name="Worley K."/>
            <person name="Petrosino J."/>
            <person name="Highlander S."/>
            <person name="Gibbs R."/>
        </authorList>
    </citation>
    <scope>NUCLEOTIDE SEQUENCE [LARGE SCALE GENOMIC DNA]</scope>
    <source>
        <strain evidence="8 9">ATCC BAA-1200</strain>
    </source>
</reference>
<keyword evidence="8" id="KW-0808">Transferase</keyword>
<dbReference type="GO" id="GO:0005524">
    <property type="term" value="F:ATP binding"/>
    <property type="evidence" value="ECO:0007669"/>
    <property type="project" value="UniProtKB-KW"/>
</dbReference>
<gene>
    <name evidence="6" type="primary">nnrD</name>
    <name evidence="8" type="ORF">HMPREF9123_0683</name>
</gene>
<dbReference type="PANTHER" id="PTHR12592:SF0">
    <property type="entry name" value="ATP-DEPENDENT (S)-NAD(P)H-HYDRATE DEHYDRATASE"/>
    <property type="match status" value="1"/>
</dbReference>
<feature type="binding site" evidence="6">
    <location>
        <position position="231"/>
    </location>
    <ligand>
        <name>(6S)-NADPHX</name>
        <dbReference type="ChEBI" id="CHEBI:64076"/>
    </ligand>
</feature>
<comment type="similarity">
    <text evidence="6">Belongs to the NnrD/CARKD family.</text>
</comment>
<dbReference type="GO" id="GO:0052856">
    <property type="term" value="F:NAD(P)HX epimerase activity"/>
    <property type="evidence" value="ECO:0007669"/>
    <property type="project" value="TreeGrafter"/>
</dbReference>
<sequence length="297" mass="30170">MAHSAYYLPLDLSLTEAARRFPFLAAPRAEDSHKGTFGTLAVFGGAAGMSGAVVLAASAALMAGCGKVWAGFNQAALPLPFVAGFPEIMLATADTLARRGDVSARAAGCGLGTDEAAHALLDTLFQTASDTPLLLDADALNLLSQNETLAAAAAKCAHTVITPHPAEAARLLSRTTAQVQENRAAAARELAQRFGAVTVLKGHRTLVCRPDGEMYENDSGNAGLATAGSGDVLSGIIGSLLAQGCAPFAAACAGVWLHGAAAQVLAASAIGPAGLLAGEIAPAARWLRNMMIDNKLK</sequence>
<dbReference type="SUPFAM" id="SSF53613">
    <property type="entry name" value="Ribokinase-like"/>
    <property type="match status" value="1"/>
</dbReference>
<dbReference type="GO" id="GO:0046496">
    <property type="term" value="P:nicotinamide nucleotide metabolic process"/>
    <property type="evidence" value="ECO:0007669"/>
    <property type="project" value="UniProtKB-UniRule"/>
</dbReference>
<dbReference type="Pfam" id="PF01256">
    <property type="entry name" value="Carb_kinase"/>
    <property type="match status" value="1"/>
</dbReference>
<comment type="cofactor">
    <cofactor evidence="6">
        <name>Mg(2+)</name>
        <dbReference type="ChEBI" id="CHEBI:18420"/>
    </cofactor>
</comment>
<feature type="binding site" evidence="6">
    <location>
        <position position="52"/>
    </location>
    <ligand>
        <name>(6S)-NADPHX</name>
        <dbReference type="ChEBI" id="CHEBI:64076"/>
    </ligand>
</feature>
<name>F2BAA7_9NEIS</name>
<dbReference type="RefSeq" id="WP_007341695.1">
    <property type="nucleotide sequence ID" value="NZ_GL878494.1"/>
</dbReference>
<evidence type="ECO:0000256" key="6">
    <source>
        <dbReference type="HAMAP-Rule" id="MF_01965"/>
    </source>
</evidence>
<dbReference type="HAMAP" id="MF_01965">
    <property type="entry name" value="NADHX_dehydratase"/>
    <property type="match status" value="1"/>
</dbReference>
<dbReference type="PANTHER" id="PTHR12592">
    <property type="entry name" value="ATP-DEPENDENT (S)-NAD(P)H-HYDRATE DEHYDRATASE FAMILY MEMBER"/>
    <property type="match status" value="1"/>
</dbReference>
<dbReference type="EC" id="4.2.1.136" evidence="6"/>
<dbReference type="InterPro" id="IPR017953">
    <property type="entry name" value="Carbohydrate_kinase_pred_CS"/>
</dbReference>
<dbReference type="Gene3D" id="3.40.1190.20">
    <property type="match status" value="1"/>
</dbReference>
<evidence type="ECO:0000256" key="5">
    <source>
        <dbReference type="ARBA" id="ARBA00023239"/>
    </source>
</evidence>
<comment type="catalytic activity">
    <reaction evidence="6">
        <text>(6S)-NADPHX + ADP = AMP + phosphate + NADPH + H(+)</text>
        <dbReference type="Rhea" id="RHEA:32235"/>
        <dbReference type="ChEBI" id="CHEBI:15378"/>
        <dbReference type="ChEBI" id="CHEBI:43474"/>
        <dbReference type="ChEBI" id="CHEBI:57783"/>
        <dbReference type="ChEBI" id="CHEBI:64076"/>
        <dbReference type="ChEBI" id="CHEBI:456215"/>
        <dbReference type="ChEBI" id="CHEBI:456216"/>
        <dbReference type="EC" id="4.2.1.136"/>
    </reaction>
</comment>
<dbReference type="InterPro" id="IPR000631">
    <property type="entry name" value="CARKD"/>
</dbReference>
<keyword evidence="2 6" id="KW-0067">ATP-binding</keyword>
<keyword evidence="5 6" id="KW-0456">Lyase</keyword>
<evidence type="ECO:0000256" key="3">
    <source>
        <dbReference type="ARBA" id="ARBA00022857"/>
    </source>
</evidence>
<evidence type="ECO:0000256" key="2">
    <source>
        <dbReference type="ARBA" id="ARBA00022840"/>
    </source>
</evidence>
<keyword evidence="1 6" id="KW-0547">Nucleotide-binding</keyword>
<evidence type="ECO:0000313" key="8">
    <source>
        <dbReference type="EMBL" id="EGF11567.1"/>
    </source>
</evidence>
<dbReference type="NCBIfam" id="TIGR00196">
    <property type="entry name" value="yjeF_cterm"/>
    <property type="match status" value="1"/>
</dbReference>
<dbReference type="EMBL" id="AFAY01000012">
    <property type="protein sequence ID" value="EGF11567.1"/>
    <property type="molecule type" value="Genomic_DNA"/>
</dbReference>